<feature type="compositionally biased region" description="Polar residues" evidence="8">
    <location>
        <begin position="775"/>
        <end position="793"/>
    </location>
</feature>
<dbReference type="InterPro" id="IPR025305">
    <property type="entry name" value="UCH_repeat_domain"/>
</dbReference>
<dbReference type="InterPro" id="IPR028889">
    <property type="entry name" value="USP"/>
</dbReference>
<evidence type="ECO:0000256" key="2">
    <source>
        <dbReference type="ARBA" id="ARBA00012759"/>
    </source>
</evidence>
<keyword evidence="7" id="KW-0175">Coiled coil</keyword>
<dbReference type="EMBL" id="JAVFHQ010000060">
    <property type="protein sequence ID" value="KAK4540902.1"/>
    <property type="molecule type" value="Genomic_DNA"/>
</dbReference>
<dbReference type="GO" id="GO:0016579">
    <property type="term" value="P:protein deubiquitination"/>
    <property type="evidence" value="ECO:0007669"/>
    <property type="project" value="InterPro"/>
</dbReference>
<dbReference type="GO" id="GO:0061136">
    <property type="term" value="P:regulation of proteasomal protein catabolic process"/>
    <property type="evidence" value="ECO:0007669"/>
    <property type="project" value="TreeGrafter"/>
</dbReference>
<name>A0AAV9J790_9PEZI</name>
<evidence type="ECO:0000256" key="4">
    <source>
        <dbReference type="ARBA" id="ARBA00022786"/>
    </source>
</evidence>
<feature type="compositionally biased region" description="Low complexity" evidence="8">
    <location>
        <begin position="758"/>
        <end position="774"/>
    </location>
</feature>
<protein>
    <recommendedName>
        <fullName evidence="2">ubiquitinyl hydrolase 1</fullName>
        <ecNumber evidence="2">3.4.19.12</ecNumber>
    </recommendedName>
</protein>
<evidence type="ECO:0000256" key="8">
    <source>
        <dbReference type="SAM" id="MobiDB-lite"/>
    </source>
</evidence>
<evidence type="ECO:0000313" key="10">
    <source>
        <dbReference type="EMBL" id="KAK4540902.1"/>
    </source>
</evidence>
<dbReference type="AlphaFoldDB" id="A0AAV9J790"/>
<dbReference type="InterPro" id="IPR044635">
    <property type="entry name" value="UBP14-like"/>
</dbReference>
<dbReference type="InterPro" id="IPR038765">
    <property type="entry name" value="Papain-like_cys_pep_sf"/>
</dbReference>
<dbReference type="PANTHER" id="PTHR43982:SF6">
    <property type="entry name" value="UBIQUITIN CARBOXYL-TERMINAL HYDROLASE 2-RELATED"/>
    <property type="match status" value="1"/>
</dbReference>
<feature type="domain" description="USP" evidence="9">
    <location>
        <begin position="623"/>
        <end position="1167"/>
    </location>
</feature>
<dbReference type="Pfam" id="PF00443">
    <property type="entry name" value="UCH"/>
    <property type="match status" value="1"/>
</dbReference>
<keyword evidence="11" id="KW-1185">Reference proteome</keyword>
<dbReference type="SUPFAM" id="SSF54001">
    <property type="entry name" value="Cysteine proteinases"/>
    <property type="match status" value="1"/>
</dbReference>
<dbReference type="InterPro" id="IPR001394">
    <property type="entry name" value="Peptidase_C19_UCH"/>
</dbReference>
<dbReference type="GO" id="GO:0004843">
    <property type="term" value="F:cysteine-type deubiquitinase activity"/>
    <property type="evidence" value="ECO:0007669"/>
    <property type="project" value="UniProtKB-EC"/>
</dbReference>
<dbReference type="InterPro" id="IPR018200">
    <property type="entry name" value="USP_CS"/>
</dbReference>
<dbReference type="PROSITE" id="PS50235">
    <property type="entry name" value="USP_3"/>
    <property type="match status" value="1"/>
</dbReference>
<keyword evidence="4" id="KW-0833">Ubl conjugation pathway</keyword>
<keyword evidence="5" id="KW-0378">Hydrolase</keyword>
<sequence length="1245" mass="139232">MSSPPSGPGKTAPKLLKDFLLFDPVKSPPKRNILTDHPPPVGDGPLLGPQIGSCKHEYTTKTSQSVPPPLDTRPDSTTKYKVAAVCKKCRIHADVRIDYARSTNPCPNSEYLLHHFQRLTPRPDDVTGNRIRYAWQCSAPQCQASLQIDFRVGRLTDHEKDQLTNTEQLKRRYDVVSQQDPSREGIRQATPMEALVRLRKYVRDSLNPQHGRRTFPANNKRFMEAFGVYGQDCKPLLERLGFKYAVRLLDVVRGGRVMLTSAQDELEWTLPSPSPLDDRLNADGSSQRELLEDVDLELLAWMFKISSETGSVNPAAADGWPSADRDVERTLAAQSYQRHVTLRRVAASNEDLPYFASLGALPDFSDSLIEFAYDRQAMCDPDQLPYYFECLQVVTQARGTEQLQMKTATLSSQDVVSRRDLSAAYRFLNIPHADASNLSDERIIELFQAQQPDLGVIAAEEARQALNKIGTARQSQLLINASRQSVDTYEDALSWLGNGASKDMSDDTLLAILAAKTSDNRANEEIGQKAIATIARSRRSNLLNNWLLTGSSDSYTMSVDEALRHLNIDQPVDEIDQTILPVILDSARVDRPGERTEKAIAAIQQHFAGKTSTMSRSPATWPVGLTSHGNTCYLNSLLQYYFSIKPLRDIILNYDHYKLDTSVFAEKQERVGNLHISMVEIKGGQRFAEDLTHLFERMIKESGSAVKPEEDLVCRAFLPPQDYALLASNADGQAPTVNGDLESAVDQNLTDVAEGPDASTASAAADARHPSNASSTTLQASVNGDNADVSMTNGGMPPTPPASPGQKPVDEKQQPSDPPPLPPRRPSMSAKETALAAAKKKATEQQDVAEVHDSIMFRLRSGMLPSGMDDSGEQTDALRDMYAIGMTETEVIKGVTGKPTPQIDSSLLLKVPTEPSDLYSSLDAMFDLQPKETKPDTESYKSIRSLPPLLQISMPRIGWDTKRGGTFKSEEFLRLEDELYMDRYYDTSHPQVLERRKRCWGWRRELQALKTEQKALSQTSVDQLDGPTAISETANYLNHLQEINSVLRDVDVGEIEIDEDLSSALASAAKQQQERLTELQSEIDDLQKRLDFQFADLKSLKYRLAAVFIHRGTHGHGHYWAYIHDFTNNIWRMYNDEHVSEVTKLEDIFEAKTWNQGTPTYAVYVQDDRKEEIVQPVCRAPERAPTPQPSPWTTQTEDVEMQDGAPLRPQREVNFVDPKMVEEGGQNSWDTTRQVAEQITWEGRG</sequence>
<organism evidence="10 11">
    <name type="scientific">Oleoguttula mirabilis</name>
    <dbReference type="NCBI Taxonomy" id="1507867"/>
    <lineage>
        <taxon>Eukaryota</taxon>
        <taxon>Fungi</taxon>
        <taxon>Dikarya</taxon>
        <taxon>Ascomycota</taxon>
        <taxon>Pezizomycotina</taxon>
        <taxon>Dothideomycetes</taxon>
        <taxon>Dothideomycetidae</taxon>
        <taxon>Mycosphaerellales</taxon>
        <taxon>Teratosphaeriaceae</taxon>
        <taxon>Oleoguttula</taxon>
    </lineage>
</organism>
<gene>
    <name evidence="10" type="ORF">LTR36_008844</name>
</gene>
<feature type="compositionally biased region" description="Pro residues" evidence="8">
    <location>
        <begin position="816"/>
        <end position="825"/>
    </location>
</feature>
<dbReference type="Pfam" id="PF13446">
    <property type="entry name" value="RPT"/>
    <property type="match status" value="2"/>
</dbReference>
<comment type="caution">
    <text evidence="10">The sequence shown here is derived from an EMBL/GenBank/DDBJ whole genome shotgun (WGS) entry which is preliminary data.</text>
</comment>
<evidence type="ECO:0000256" key="1">
    <source>
        <dbReference type="ARBA" id="ARBA00000707"/>
    </source>
</evidence>
<evidence type="ECO:0000313" key="11">
    <source>
        <dbReference type="Proteomes" id="UP001324427"/>
    </source>
</evidence>
<evidence type="ECO:0000256" key="5">
    <source>
        <dbReference type="ARBA" id="ARBA00022801"/>
    </source>
</evidence>
<reference evidence="10 11" key="1">
    <citation type="submission" date="2021-11" db="EMBL/GenBank/DDBJ databases">
        <title>Black yeast isolated from Biological Soil Crust.</title>
        <authorList>
            <person name="Kurbessoian T."/>
        </authorList>
    </citation>
    <scope>NUCLEOTIDE SEQUENCE [LARGE SCALE GENOMIC DNA]</scope>
    <source>
        <strain evidence="10 11">CCFEE 5522</strain>
    </source>
</reference>
<dbReference type="Proteomes" id="UP001324427">
    <property type="component" value="Unassembled WGS sequence"/>
</dbReference>
<comment type="catalytic activity">
    <reaction evidence="1">
        <text>Thiol-dependent hydrolysis of ester, thioester, amide, peptide and isopeptide bonds formed by the C-terminal Gly of ubiquitin (a 76-residue protein attached to proteins as an intracellular targeting signal).</text>
        <dbReference type="EC" id="3.4.19.12"/>
    </reaction>
</comment>
<dbReference type="EC" id="3.4.19.12" evidence="2"/>
<proteinExistence type="predicted"/>
<dbReference type="Gene3D" id="3.90.70.10">
    <property type="entry name" value="Cysteine proteinases"/>
    <property type="match status" value="2"/>
</dbReference>
<dbReference type="PROSITE" id="PS00973">
    <property type="entry name" value="USP_2"/>
    <property type="match status" value="1"/>
</dbReference>
<dbReference type="GO" id="GO:0043161">
    <property type="term" value="P:proteasome-mediated ubiquitin-dependent protein catabolic process"/>
    <property type="evidence" value="ECO:0007669"/>
    <property type="project" value="InterPro"/>
</dbReference>
<dbReference type="PANTHER" id="PTHR43982">
    <property type="entry name" value="UBIQUITIN CARBOXYL-TERMINAL HYDROLASE"/>
    <property type="match status" value="1"/>
</dbReference>
<keyword evidence="6" id="KW-0788">Thiol protease</keyword>
<feature type="coiled-coil region" evidence="7">
    <location>
        <begin position="1062"/>
        <end position="1096"/>
    </location>
</feature>
<keyword evidence="3" id="KW-0645">Protease</keyword>
<dbReference type="PROSITE" id="PS00972">
    <property type="entry name" value="USP_1"/>
    <property type="match status" value="1"/>
</dbReference>
<evidence type="ECO:0000259" key="9">
    <source>
        <dbReference type="PROSITE" id="PS50235"/>
    </source>
</evidence>
<evidence type="ECO:0000256" key="7">
    <source>
        <dbReference type="SAM" id="Coils"/>
    </source>
</evidence>
<evidence type="ECO:0000256" key="3">
    <source>
        <dbReference type="ARBA" id="ARBA00022670"/>
    </source>
</evidence>
<feature type="region of interest" description="Disordered" evidence="8">
    <location>
        <begin position="753"/>
        <end position="832"/>
    </location>
</feature>
<evidence type="ECO:0000256" key="6">
    <source>
        <dbReference type="ARBA" id="ARBA00022807"/>
    </source>
</evidence>
<accession>A0AAV9J790</accession>
<dbReference type="GO" id="GO:0070628">
    <property type="term" value="F:proteasome binding"/>
    <property type="evidence" value="ECO:0007669"/>
    <property type="project" value="TreeGrafter"/>
</dbReference>